<feature type="transmembrane region" description="Helical" evidence="7">
    <location>
        <begin position="62"/>
        <end position="81"/>
    </location>
</feature>
<keyword evidence="3 7" id="KW-0812">Transmembrane</keyword>
<feature type="region of interest" description="Disordered" evidence="8">
    <location>
        <begin position="1"/>
        <end position="25"/>
    </location>
</feature>
<keyword evidence="2 7" id="KW-0132">Cell division</keyword>
<evidence type="ECO:0000313" key="9">
    <source>
        <dbReference type="EMBL" id="PWJ55749.1"/>
    </source>
</evidence>
<comment type="similarity">
    <text evidence="7">Belongs to the CrgA family.</text>
</comment>
<comment type="caution">
    <text evidence="9">The sequence shown here is derived from an EMBL/GenBank/DDBJ whole genome shotgun (WGS) entry which is preliminary data.</text>
</comment>
<dbReference type="Pfam" id="PF06781">
    <property type="entry name" value="CrgA"/>
    <property type="match status" value="1"/>
</dbReference>
<protein>
    <recommendedName>
        <fullName evidence="7">Cell division protein CrgA</fullName>
    </recommendedName>
</protein>
<evidence type="ECO:0000256" key="3">
    <source>
        <dbReference type="ARBA" id="ARBA00022692"/>
    </source>
</evidence>
<comment type="function">
    <text evidence="7">Involved in cell division.</text>
</comment>
<evidence type="ECO:0000256" key="2">
    <source>
        <dbReference type="ARBA" id="ARBA00022618"/>
    </source>
</evidence>
<dbReference type="OrthoDB" id="5189646at2"/>
<feature type="compositionally biased region" description="Basic residues" evidence="8">
    <location>
        <begin position="1"/>
        <end position="11"/>
    </location>
</feature>
<evidence type="ECO:0000256" key="1">
    <source>
        <dbReference type="ARBA" id="ARBA00022475"/>
    </source>
</evidence>
<evidence type="ECO:0000256" key="7">
    <source>
        <dbReference type="HAMAP-Rule" id="MF_00631"/>
    </source>
</evidence>
<keyword evidence="6 7" id="KW-0131">Cell cycle</keyword>
<accession>A0A316AEG2</accession>
<keyword evidence="5 7" id="KW-0472">Membrane</keyword>
<evidence type="ECO:0000313" key="10">
    <source>
        <dbReference type="Proteomes" id="UP000245469"/>
    </source>
</evidence>
<keyword evidence="4 7" id="KW-1133">Transmembrane helix</keyword>
<sequence>MPESRIRRRRAWTAPREKSAGPRPSPRWWVPVMLGLMLIGLVWIVVYYLSSATYPVPALGPWNLGVGFGVVLVGFAMTTRWR</sequence>
<dbReference type="EMBL" id="QGDQ01000002">
    <property type="protein sequence ID" value="PWJ55749.1"/>
    <property type="molecule type" value="Genomic_DNA"/>
</dbReference>
<feature type="transmembrane region" description="Helical" evidence="7">
    <location>
        <begin position="28"/>
        <end position="50"/>
    </location>
</feature>
<evidence type="ECO:0000256" key="8">
    <source>
        <dbReference type="SAM" id="MobiDB-lite"/>
    </source>
</evidence>
<evidence type="ECO:0000256" key="5">
    <source>
        <dbReference type="ARBA" id="ARBA00023136"/>
    </source>
</evidence>
<dbReference type="InterPro" id="IPR009619">
    <property type="entry name" value="CrgA"/>
</dbReference>
<proteinExistence type="inferred from homology"/>
<comment type="subcellular location">
    <subcellularLocation>
        <location evidence="7">Cell membrane</location>
        <topology evidence="7">Multi-pass membrane protein</topology>
    </subcellularLocation>
</comment>
<evidence type="ECO:0000256" key="4">
    <source>
        <dbReference type="ARBA" id="ARBA00022989"/>
    </source>
</evidence>
<dbReference type="GO" id="GO:0051301">
    <property type="term" value="P:cell division"/>
    <property type="evidence" value="ECO:0007669"/>
    <property type="project" value="UniProtKB-UniRule"/>
</dbReference>
<dbReference type="RefSeq" id="WP_109772819.1">
    <property type="nucleotide sequence ID" value="NZ_QGDQ01000002.1"/>
</dbReference>
<dbReference type="AlphaFoldDB" id="A0A316AEG2"/>
<evidence type="ECO:0000256" key="6">
    <source>
        <dbReference type="ARBA" id="ARBA00023306"/>
    </source>
</evidence>
<keyword evidence="10" id="KW-1185">Reference proteome</keyword>
<dbReference type="HAMAP" id="MF_00631">
    <property type="entry name" value="CrgA"/>
    <property type="match status" value="1"/>
</dbReference>
<dbReference type="Proteomes" id="UP000245469">
    <property type="component" value="Unassembled WGS sequence"/>
</dbReference>
<name>A0A316AEG2_9ACTN</name>
<reference evidence="9 10" key="1">
    <citation type="submission" date="2018-03" db="EMBL/GenBank/DDBJ databases">
        <title>Genomic Encyclopedia of Archaeal and Bacterial Type Strains, Phase II (KMG-II): from individual species to whole genera.</title>
        <authorList>
            <person name="Goeker M."/>
        </authorList>
    </citation>
    <scope>NUCLEOTIDE SEQUENCE [LARGE SCALE GENOMIC DNA]</scope>
    <source>
        <strain evidence="9 10">DSM 44889</strain>
    </source>
</reference>
<organism evidence="9 10">
    <name type="scientific">Quadrisphaera granulorum</name>
    <dbReference type="NCBI Taxonomy" id="317664"/>
    <lineage>
        <taxon>Bacteria</taxon>
        <taxon>Bacillati</taxon>
        <taxon>Actinomycetota</taxon>
        <taxon>Actinomycetes</taxon>
        <taxon>Kineosporiales</taxon>
        <taxon>Kineosporiaceae</taxon>
        <taxon>Quadrisphaera</taxon>
    </lineage>
</organism>
<gene>
    <name evidence="7" type="primary">crgA</name>
    <name evidence="9" type="ORF">BXY45_102113</name>
</gene>
<keyword evidence="1 7" id="KW-1003">Cell membrane</keyword>
<dbReference type="GO" id="GO:0005886">
    <property type="term" value="C:plasma membrane"/>
    <property type="evidence" value="ECO:0007669"/>
    <property type="project" value="UniProtKB-SubCell"/>
</dbReference>